<sequence length="376" mass="41837">MALNRINGKEDLYVGGLFGLRRKQALKEGNITHVLSVIKYSLDFDPDTFANVQHLSIDIDDDADQDILVQLPKMVRFIESGLYGDVSRPGGVFVHCAMGVSRSVSAVIAYLLWKYPHRFGRSSPTTTPEQAVTQALELVRETRPIAEPNSGFMRQLGMWWEMGCPADSDDAVEKKPAYQRWVYERELDDAARIGRVPDWIRFEDEEAEKQRGLDNKKDGKESGLELRCKKCRRVLATNPFVIEHRRKNNAERPDCPHYFIEALSWMRPVLEEGALDGRLVCPNAKCSASIGRYAWQGFKCSCGDWVAPAFSLQKSKVDDVVVGPRRDQGMATTADRMAALGIRTPPGKSAASLVPPTDAAATSPPTAAIGGRKENL</sequence>
<accession>A0AAE0KIJ9</accession>
<evidence type="ECO:0000259" key="9">
    <source>
        <dbReference type="PROSITE" id="PS50056"/>
    </source>
</evidence>
<evidence type="ECO:0000256" key="5">
    <source>
        <dbReference type="PIRSR" id="PIRSR000941-50"/>
    </source>
</evidence>
<organism evidence="11 12">
    <name type="scientific">Lasiosphaeria ovina</name>
    <dbReference type="NCBI Taxonomy" id="92902"/>
    <lineage>
        <taxon>Eukaryota</taxon>
        <taxon>Fungi</taxon>
        <taxon>Dikarya</taxon>
        <taxon>Ascomycota</taxon>
        <taxon>Pezizomycotina</taxon>
        <taxon>Sordariomycetes</taxon>
        <taxon>Sordariomycetidae</taxon>
        <taxon>Sordariales</taxon>
        <taxon>Lasiosphaeriaceae</taxon>
        <taxon>Lasiosphaeria</taxon>
    </lineage>
</organism>
<keyword evidence="3" id="KW-0378">Hydrolase</keyword>
<feature type="compositionally biased region" description="Low complexity" evidence="7">
    <location>
        <begin position="355"/>
        <end position="368"/>
    </location>
</feature>
<dbReference type="SMART" id="SM00195">
    <property type="entry name" value="DSPc"/>
    <property type="match status" value="1"/>
</dbReference>
<evidence type="ECO:0000256" key="7">
    <source>
        <dbReference type="SAM" id="MobiDB-lite"/>
    </source>
</evidence>
<evidence type="ECO:0000313" key="11">
    <source>
        <dbReference type="EMBL" id="KAK3377408.1"/>
    </source>
</evidence>
<evidence type="ECO:0000256" key="3">
    <source>
        <dbReference type="ARBA" id="ARBA00022801"/>
    </source>
</evidence>
<evidence type="ECO:0000256" key="6">
    <source>
        <dbReference type="PROSITE-ProRule" id="PRU00042"/>
    </source>
</evidence>
<feature type="domain" description="C2H2-type" evidence="10">
    <location>
        <begin position="226"/>
        <end position="253"/>
    </location>
</feature>
<dbReference type="PROSITE" id="PS50054">
    <property type="entry name" value="TYR_PHOSPHATASE_DUAL"/>
    <property type="match status" value="1"/>
</dbReference>
<evidence type="ECO:0000259" key="10">
    <source>
        <dbReference type="PROSITE" id="PS50157"/>
    </source>
</evidence>
<dbReference type="PIRSF" id="PIRSF000941">
    <property type="entry name" value="DUSP12"/>
    <property type="match status" value="1"/>
</dbReference>
<dbReference type="PANTHER" id="PTHR45848:SF4">
    <property type="entry name" value="DUAL SPECIFICITY PROTEIN PHOSPHATASE 12"/>
    <property type="match status" value="1"/>
</dbReference>
<feature type="domain" description="Tyrosine-protein phosphatase" evidence="8">
    <location>
        <begin position="4"/>
        <end position="165"/>
    </location>
</feature>
<proteinExistence type="inferred from homology"/>
<dbReference type="InterPro" id="IPR000340">
    <property type="entry name" value="Dual-sp_phosphatase_cat-dom"/>
</dbReference>
<dbReference type="InterPro" id="IPR020422">
    <property type="entry name" value="TYR_PHOSPHATASE_DUAL_dom"/>
</dbReference>
<gene>
    <name evidence="11" type="ORF">B0T24DRAFT_239807</name>
</gene>
<reference evidence="11" key="1">
    <citation type="journal article" date="2023" name="Mol. Phylogenet. Evol.">
        <title>Genome-scale phylogeny and comparative genomics of the fungal order Sordariales.</title>
        <authorList>
            <person name="Hensen N."/>
            <person name="Bonometti L."/>
            <person name="Westerberg I."/>
            <person name="Brannstrom I.O."/>
            <person name="Guillou S."/>
            <person name="Cros-Aarteil S."/>
            <person name="Calhoun S."/>
            <person name="Haridas S."/>
            <person name="Kuo A."/>
            <person name="Mondo S."/>
            <person name="Pangilinan J."/>
            <person name="Riley R."/>
            <person name="LaButti K."/>
            <person name="Andreopoulos B."/>
            <person name="Lipzen A."/>
            <person name="Chen C."/>
            <person name="Yan M."/>
            <person name="Daum C."/>
            <person name="Ng V."/>
            <person name="Clum A."/>
            <person name="Steindorff A."/>
            <person name="Ohm R.A."/>
            <person name="Martin F."/>
            <person name="Silar P."/>
            <person name="Natvig D.O."/>
            <person name="Lalanne C."/>
            <person name="Gautier V."/>
            <person name="Ament-Velasquez S.L."/>
            <person name="Kruys A."/>
            <person name="Hutchinson M.I."/>
            <person name="Powell A.J."/>
            <person name="Barry K."/>
            <person name="Miller A.N."/>
            <person name="Grigoriev I.V."/>
            <person name="Debuchy R."/>
            <person name="Gladieux P."/>
            <person name="Hiltunen Thoren M."/>
            <person name="Johannesson H."/>
        </authorList>
    </citation>
    <scope>NUCLEOTIDE SEQUENCE</scope>
    <source>
        <strain evidence="11">CBS 958.72</strain>
    </source>
</reference>
<evidence type="ECO:0000256" key="1">
    <source>
        <dbReference type="ARBA" id="ARBA00008601"/>
    </source>
</evidence>
<dbReference type="GO" id="GO:0005634">
    <property type="term" value="C:nucleus"/>
    <property type="evidence" value="ECO:0007669"/>
    <property type="project" value="TreeGrafter"/>
</dbReference>
<evidence type="ECO:0000259" key="8">
    <source>
        <dbReference type="PROSITE" id="PS50054"/>
    </source>
</evidence>
<evidence type="ECO:0000313" key="12">
    <source>
        <dbReference type="Proteomes" id="UP001287356"/>
    </source>
</evidence>
<protein>
    <recommendedName>
        <fullName evidence="2">protein-tyrosine-phosphatase</fullName>
        <ecNumber evidence="2">3.1.3.48</ecNumber>
    </recommendedName>
</protein>
<dbReference type="EMBL" id="JAULSN010000003">
    <property type="protein sequence ID" value="KAK3377408.1"/>
    <property type="molecule type" value="Genomic_DNA"/>
</dbReference>
<dbReference type="InterPro" id="IPR029021">
    <property type="entry name" value="Prot-tyrosine_phosphatase-like"/>
</dbReference>
<dbReference type="AlphaFoldDB" id="A0AAE0KIJ9"/>
<evidence type="ECO:0000256" key="4">
    <source>
        <dbReference type="ARBA" id="ARBA00022912"/>
    </source>
</evidence>
<keyword evidence="4" id="KW-0904">Protein phosphatase</keyword>
<dbReference type="GO" id="GO:0008138">
    <property type="term" value="F:protein tyrosine/serine/threonine phosphatase activity"/>
    <property type="evidence" value="ECO:0007669"/>
    <property type="project" value="InterPro"/>
</dbReference>
<dbReference type="EC" id="3.1.3.48" evidence="2"/>
<dbReference type="Proteomes" id="UP001287356">
    <property type="component" value="Unassembled WGS sequence"/>
</dbReference>
<feature type="active site" description="Phosphocysteine intermediate" evidence="5">
    <location>
        <position position="96"/>
    </location>
</feature>
<keyword evidence="12" id="KW-1185">Reference proteome</keyword>
<dbReference type="GO" id="GO:0008270">
    <property type="term" value="F:zinc ion binding"/>
    <property type="evidence" value="ECO:0007669"/>
    <property type="project" value="UniProtKB-KW"/>
</dbReference>
<dbReference type="PANTHER" id="PTHR45848">
    <property type="entry name" value="DUAL SPECIFICITY PROTEIN PHOSPHATASE 12 FAMILY MEMBER"/>
    <property type="match status" value="1"/>
</dbReference>
<dbReference type="CDD" id="cd14518">
    <property type="entry name" value="DSP_fungal_YVH1"/>
    <property type="match status" value="1"/>
</dbReference>
<reference evidence="11" key="2">
    <citation type="submission" date="2023-06" db="EMBL/GenBank/DDBJ databases">
        <authorList>
            <consortium name="Lawrence Berkeley National Laboratory"/>
            <person name="Haridas S."/>
            <person name="Hensen N."/>
            <person name="Bonometti L."/>
            <person name="Westerberg I."/>
            <person name="Brannstrom I.O."/>
            <person name="Guillou S."/>
            <person name="Cros-Aarteil S."/>
            <person name="Calhoun S."/>
            <person name="Kuo A."/>
            <person name="Mondo S."/>
            <person name="Pangilinan J."/>
            <person name="Riley R."/>
            <person name="Labutti K."/>
            <person name="Andreopoulos B."/>
            <person name="Lipzen A."/>
            <person name="Chen C."/>
            <person name="Yanf M."/>
            <person name="Daum C."/>
            <person name="Ng V."/>
            <person name="Clum A."/>
            <person name="Steindorff A."/>
            <person name="Ohm R."/>
            <person name="Martin F."/>
            <person name="Silar P."/>
            <person name="Natvig D."/>
            <person name="Lalanne C."/>
            <person name="Gautier V."/>
            <person name="Ament-Velasquez S.L."/>
            <person name="Kruys A."/>
            <person name="Hutchinson M.I."/>
            <person name="Powell A.J."/>
            <person name="Barry K."/>
            <person name="Miller A.N."/>
            <person name="Grigoriev I.V."/>
            <person name="Debuchy R."/>
            <person name="Gladieux P."/>
            <person name="Thoren M.H."/>
            <person name="Johannesson H."/>
        </authorList>
    </citation>
    <scope>NUCLEOTIDE SEQUENCE</scope>
    <source>
        <strain evidence="11">CBS 958.72</strain>
    </source>
</reference>
<name>A0AAE0KIJ9_9PEZI</name>
<keyword evidence="6" id="KW-0479">Metal-binding</keyword>
<feature type="region of interest" description="Disordered" evidence="7">
    <location>
        <begin position="342"/>
        <end position="376"/>
    </location>
</feature>
<feature type="domain" description="Tyrosine specific protein phosphatases" evidence="9">
    <location>
        <begin position="69"/>
        <end position="144"/>
    </location>
</feature>
<comment type="caution">
    <text evidence="11">The sequence shown here is derived from an EMBL/GenBank/DDBJ whole genome shotgun (WGS) entry which is preliminary data.</text>
</comment>
<dbReference type="PROSITE" id="PS50157">
    <property type="entry name" value="ZINC_FINGER_C2H2_2"/>
    <property type="match status" value="1"/>
</dbReference>
<dbReference type="InterPro" id="IPR000387">
    <property type="entry name" value="Tyr_Pase_dom"/>
</dbReference>
<dbReference type="PROSITE" id="PS50056">
    <property type="entry name" value="TYR_PHOSPHATASE_2"/>
    <property type="match status" value="1"/>
</dbReference>
<dbReference type="Gene3D" id="3.90.190.10">
    <property type="entry name" value="Protein tyrosine phosphatase superfamily"/>
    <property type="match status" value="1"/>
</dbReference>
<dbReference type="InterPro" id="IPR013087">
    <property type="entry name" value="Znf_C2H2_type"/>
</dbReference>
<dbReference type="GO" id="GO:0004725">
    <property type="term" value="F:protein tyrosine phosphatase activity"/>
    <property type="evidence" value="ECO:0007669"/>
    <property type="project" value="UniProtKB-EC"/>
</dbReference>
<evidence type="ECO:0000256" key="2">
    <source>
        <dbReference type="ARBA" id="ARBA00013064"/>
    </source>
</evidence>
<keyword evidence="6" id="KW-0862">Zinc</keyword>
<comment type="similarity">
    <text evidence="1">Belongs to the protein-tyrosine phosphatase family. Non-receptor class dual specificity subfamily.</text>
</comment>
<dbReference type="SUPFAM" id="SSF52799">
    <property type="entry name" value="(Phosphotyrosine protein) phosphatases II"/>
    <property type="match status" value="1"/>
</dbReference>
<keyword evidence="6" id="KW-0863">Zinc-finger</keyword>
<dbReference type="Pfam" id="PF00782">
    <property type="entry name" value="DSPc"/>
    <property type="match status" value="1"/>
</dbReference>
<dbReference type="InterPro" id="IPR016278">
    <property type="entry name" value="DUSP12"/>
</dbReference>